<keyword evidence="2" id="KW-1185">Reference proteome</keyword>
<dbReference type="AlphaFoldDB" id="A0A3N4H442"/>
<reference evidence="1 2" key="1">
    <citation type="submission" date="2018-11" db="EMBL/GenBank/DDBJ databases">
        <title>Draft genome sequence of Gordonia sp. RS15-1S isolated from rice stems.</title>
        <authorList>
            <person name="Muangham S."/>
        </authorList>
    </citation>
    <scope>NUCLEOTIDE SEQUENCE [LARGE SCALE GENOMIC DNA]</scope>
    <source>
        <strain evidence="1 2">RS15-1S</strain>
    </source>
</reference>
<proteinExistence type="predicted"/>
<dbReference type="Proteomes" id="UP000267536">
    <property type="component" value="Unassembled WGS sequence"/>
</dbReference>
<evidence type="ECO:0000313" key="2">
    <source>
        <dbReference type="Proteomes" id="UP000267536"/>
    </source>
</evidence>
<sequence length="282" mass="29081">MDGQRLLDAVEVARAALVEDGHEPGAHRQAIAEGAWAAAHYFDADLTGYRGWQWCVVVAGAPGTDVVTVSEVVLLPGEGSLLTPEWVPWSERVAPGDLTAGDMLAADSNDPRLVPNHVDTTSALLRETVVPEVADDYPARGVEASAPDPEDLAEVAGVLGLGRRRLLSREGRDAAAQRWYDGEHGPGAEMAVASPFPCCTCGFYIPLSGALRVAFGACANEYSADGRVVSAEYGCGAHSDVVAPSGEGSPAYDAFDDGVLEIVAVGAGAGAAGADGEPNARA</sequence>
<dbReference type="RefSeq" id="WP_123930328.1">
    <property type="nucleotide sequence ID" value="NZ_JBPSDP010000007.1"/>
</dbReference>
<dbReference type="EMBL" id="RKMH01000008">
    <property type="protein sequence ID" value="RPA59904.1"/>
    <property type="molecule type" value="Genomic_DNA"/>
</dbReference>
<dbReference type="InterPro" id="IPR021391">
    <property type="entry name" value="DUF3027"/>
</dbReference>
<dbReference type="OrthoDB" id="3210158at2"/>
<name>A0A3N4H442_9ACTN</name>
<dbReference type="Pfam" id="PF11228">
    <property type="entry name" value="DUF3027"/>
    <property type="match status" value="1"/>
</dbReference>
<comment type="caution">
    <text evidence="1">The sequence shown here is derived from an EMBL/GenBank/DDBJ whole genome shotgun (WGS) entry which is preliminary data.</text>
</comment>
<gene>
    <name evidence="1" type="ORF">EF294_11655</name>
</gene>
<evidence type="ECO:0000313" key="1">
    <source>
        <dbReference type="EMBL" id="RPA59904.1"/>
    </source>
</evidence>
<accession>A0A3N4H442</accession>
<organism evidence="1 2">
    <name type="scientific">Gordonia oryzae</name>
    <dbReference type="NCBI Taxonomy" id="2487349"/>
    <lineage>
        <taxon>Bacteria</taxon>
        <taxon>Bacillati</taxon>
        <taxon>Actinomycetota</taxon>
        <taxon>Actinomycetes</taxon>
        <taxon>Mycobacteriales</taxon>
        <taxon>Gordoniaceae</taxon>
        <taxon>Gordonia</taxon>
    </lineage>
</organism>
<protein>
    <submittedName>
        <fullName evidence="1">DUF3027 domain-containing protein</fullName>
    </submittedName>
</protein>